<dbReference type="EMBL" id="PDYG01000014">
    <property type="protein sequence ID" value="PHU38170.1"/>
    <property type="molecule type" value="Genomic_DNA"/>
</dbReference>
<dbReference type="Gene3D" id="3.20.20.70">
    <property type="entry name" value="Aldolase class I"/>
    <property type="match status" value="1"/>
</dbReference>
<evidence type="ECO:0000313" key="7">
    <source>
        <dbReference type="EMBL" id="PHU38170.1"/>
    </source>
</evidence>
<dbReference type="RefSeq" id="WP_099385717.1">
    <property type="nucleotide sequence ID" value="NZ_JANSWH010000080.1"/>
</dbReference>
<dbReference type="InterPro" id="IPR047602">
    <property type="entry name" value="SPASM_CteB-like"/>
</dbReference>
<evidence type="ECO:0000256" key="4">
    <source>
        <dbReference type="ARBA" id="ARBA00023004"/>
    </source>
</evidence>
<dbReference type="InterPro" id="IPR013785">
    <property type="entry name" value="Aldolase_TIM"/>
</dbReference>
<dbReference type="NCBIfam" id="TIGR03974">
    <property type="entry name" value="rSAM_six_Cys"/>
    <property type="match status" value="1"/>
</dbReference>
<dbReference type="NCBIfam" id="TIGR04085">
    <property type="entry name" value="rSAM_more_4Fe4S"/>
    <property type="match status" value="1"/>
</dbReference>
<evidence type="ECO:0000259" key="6">
    <source>
        <dbReference type="PROSITE" id="PS51918"/>
    </source>
</evidence>
<evidence type="ECO:0000256" key="2">
    <source>
        <dbReference type="ARBA" id="ARBA00022691"/>
    </source>
</evidence>
<dbReference type="PANTHER" id="PTHR43273">
    <property type="entry name" value="ANAEROBIC SULFATASE-MATURATING ENZYME HOMOLOG ASLB-RELATED"/>
    <property type="match status" value="1"/>
</dbReference>
<gene>
    <name evidence="7" type="primary">scfB</name>
    <name evidence="7" type="ORF">CSX02_03950</name>
</gene>
<protein>
    <submittedName>
        <fullName evidence="7">Thioether cross-link-forming SCIFF peptide maturase</fullName>
    </submittedName>
</protein>
<dbReference type="Proteomes" id="UP000224563">
    <property type="component" value="Unassembled WGS sequence"/>
</dbReference>
<evidence type="ECO:0000256" key="5">
    <source>
        <dbReference type="ARBA" id="ARBA00023014"/>
    </source>
</evidence>
<dbReference type="SFLD" id="SFLDG01384">
    <property type="entry name" value="thioether_bond_formation_requi"/>
    <property type="match status" value="1"/>
</dbReference>
<dbReference type="InterPro" id="IPR058240">
    <property type="entry name" value="rSAM_sf"/>
</dbReference>
<dbReference type="CDD" id="cd01335">
    <property type="entry name" value="Radical_SAM"/>
    <property type="match status" value="1"/>
</dbReference>
<dbReference type="InterPro" id="IPR023867">
    <property type="entry name" value="Sulphatase_maturase_rSAM"/>
</dbReference>
<dbReference type="InterPro" id="IPR023885">
    <property type="entry name" value="4Fe4S-binding_SPASM_dom"/>
</dbReference>
<name>A0A2G3E4T1_9FIRM</name>
<comment type="caution">
    <text evidence="7">The sequence shown here is derived from an EMBL/GenBank/DDBJ whole genome shotgun (WGS) entry which is preliminary data.</text>
</comment>
<dbReference type="InterPro" id="IPR024025">
    <property type="entry name" value="SCIFF_rSAM_maturase"/>
</dbReference>
<comment type="cofactor">
    <cofactor evidence="1">
        <name>[4Fe-4S] cluster</name>
        <dbReference type="ChEBI" id="CHEBI:49883"/>
    </cofactor>
</comment>
<reference evidence="7 8" key="1">
    <citation type="submission" date="2017-10" db="EMBL/GenBank/DDBJ databases">
        <title>Resolving the taxonomy of Roseburia spp., Eubacterium rectale and Agathobacter spp. through phylogenomic analysis.</title>
        <authorList>
            <person name="Sheridan P.O."/>
            <person name="Walker A.W."/>
            <person name="Duncan S.H."/>
            <person name="Scott K.P."/>
            <person name="Toole P.W.O."/>
            <person name="Luis P."/>
            <person name="Flint H.J."/>
        </authorList>
    </citation>
    <scope>NUCLEOTIDE SEQUENCE [LARGE SCALE GENOMIC DNA]</scope>
    <source>
        <strain evidence="7 8">JK623</strain>
    </source>
</reference>
<dbReference type="CDD" id="cd21124">
    <property type="entry name" value="SPASM_CteB-like"/>
    <property type="match status" value="1"/>
</dbReference>
<sequence>MIHQYQNNGYNIVLDVNSGAIHVVDEPTYSLIAEMDAYLTSHEDEIIAAAKQAAESAGLVESGTAASNAAAAKTIELLKSASFVREAEGETKEAIEEICSLISDLALFSVDIYENRIVDYKSRNTVVKALCLHIAHDCNLACKYCFAEEGEYHGRRAIMDYETGRQALDFLIANSGNRKNLEVDFFGGEPLLNFEVVKQLVAYGREQEKKYDKHFRFTLTTNGVLLNDEVKEFANRECDNVVLSIDGRKEVHDRMRPFRKGAGSYDLIVPKFQDLAESRNQERYYVRGTYTHFNTDFSEDVLHLADLGFKQISVEPVVAQETDDYALREEDLPKLFAEYDKLAAEMVERKKQGKDFNFFHFMIDLEGGPCVYKRLSGCGSGTEYLAVTPWGDLYPCHQFVGNEKFLMGNVRDGVTNTELRDEFKGCNVYAKEKCKKCFARFYCSGGCAANSYNFHGSITDAYDLGCELQKKRIECAIMIKAAEAEA</sequence>
<proteinExistence type="predicted"/>
<dbReference type="SFLD" id="SFLDS00029">
    <property type="entry name" value="Radical_SAM"/>
    <property type="match status" value="1"/>
</dbReference>
<keyword evidence="4" id="KW-0408">Iron</keyword>
<evidence type="ECO:0000256" key="3">
    <source>
        <dbReference type="ARBA" id="ARBA00022723"/>
    </source>
</evidence>
<dbReference type="GO" id="GO:0016491">
    <property type="term" value="F:oxidoreductase activity"/>
    <property type="evidence" value="ECO:0007669"/>
    <property type="project" value="InterPro"/>
</dbReference>
<keyword evidence="8" id="KW-1185">Reference proteome</keyword>
<accession>A0A2G3E4T1</accession>
<dbReference type="GO" id="GO:0046872">
    <property type="term" value="F:metal ion binding"/>
    <property type="evidence" value="ECO:0007669"/>
    <property type="project" value="UniProtKB-KW"/>
</dbReference>
<organism evidence="7 8">
    <name type="scientific">Agathobacter ruminis</name>
    <dbReference type="NCBI Taxonomy" id="1712665"/>
    <lineage>
        <taxon>Bacteria</taxon>
        <taxon>Bacillati</taxon>
        <taxon>Bacillota</taxon>
        <taxon>Clostridia</taxon>
        <taxon>Lachnospirales</taxon>
        <taxon>Lachnospiraceae</taxon>
        <taxon>Agathobacter</taxon>
    </lineage>
</organism>
<keyword evidence="5" id="KW-0411">Iron-sulfur</keyword>
<dbReference type="PROSITE" id="PS51918">
    <property type="entry name" value="RADICAL_SAM"/>
    <property type="match status" value="1"/>
</dbReference>
<dbReference type="AlphaFoldDB" id="A0A2G3E4T1"/>
<dbReference type="PANTHER" id="PTHR43273:SF8">
    <property type="entry name" value="RADICAL SAM DOMAIN PROTEIN"/>
    <property type="match status" value="1"/>
</dbReference>
<evidence type="ECO:0000313" key="8">
    <source>
        <dbReference type="Proteomes" id="UP000224563"/>
    </source>
</evidence>
<dbReference type="SFLD" id="SFLDG01386">
    <property type="entry name" value="main_SPASM_domain-containing"/>
    <property type="match status" value="1"/>
</dbReference>
<reference evidence="7 8" key="2">
    <citation type="submission" date="2017-10" db="EMBL/GenBank/DDBJ databases">
        <authorList>
            <person name="Banno H."/>
            <person name="Chua N.-H."/>
        </authorList>
    </citation>
    <scope>NUCLEOTIDE SEQUENCE [LARGE SCALE GENOMIC DNA]</scope>
    <source>
        <strain evidence="7 8">JK623</strain>
    </source>
</reference>
<evidence type="ECO:0000256" key="1">
    <source>
        <dbReference type="ARBA" id="ARBA00001966"/>
    </source>
</evidence>
<dbReference type="GO" id="GO:0051536">
    <property type="term" value="F:iron-sulfur cluster binding"/>
    <property type="evidence" value="ECO:0007669"/>
    <property type="project" value="UniProtKB-KW"/>
</dbReference>
<dbReference type="Pfam" id="PF04055">
    <property type="entry name" value="Radical_SAM"/>
    <property type="match status" value="1"/>
</dbReference>
<feature type="domain" description="Radical SAM core" evidence="6">
    <location>
        <begin position="124"/>
        <end position="354"/>
    </location>
</feature>
<dbReference type="InterPro" id="IPR007197">
    <property type="entry name" value="rSAM"/>
</dbReference>
<dbReference type="SUPFAM" id="SSF102114">
    <property type="entry name" value="Radical SAM enzymes"/>
    <property type="match status" value="1"/>
</dbReference>
<keyword evidence="2" id="KW-0949">S-adenosyl-L-methionine</keyword>
<keyword evidence="3" id="KW-0479">Metal-binding</keyword>
<dbReference type="SFLD" id="SFLDG01067">
    <property type="entry name" value="SPASM/twitch_domain_containing"/>
    <property type="match status" value="1"/>
</dbReference>